<keyword evidence="4" id="KW-1185">Reference proteome</keyword>
<feature type="domain" description="HPt" evidence="2">
    <location>
        <begin position="1"/>
        <end position="88"/>
    </location>
</feature>
<keyword evidence="1" id="KW-0597">Phosphoprotein</keyword>
<dbReference type="Proteomes" id="UP001324634">
    <property type="component" value="Chromosome"/>
</dbReference>
<name>A0AAX4HQ94_9BACT</name>
<dbReference type="SUPFAM" id="SSF47226">
    <property type="entry name" value="Histidine-containing phosphotransfer domain, HPT domain"/>
    <property type="match status" value="1"/>
</dbReference>
<dbReference type="EMBL" id="CP139487">
    <property type="protein sequence ID" value="WPU65449.1"/>
    <property type="molecule type" value="Genomic_DNA"/>
</dbReference>
<dbReference type="KEGG" id="psti:SOO65_01680"/>
<dbReference type="PROSITE" id="PS50894">
    <property type="entry name" value="HPT"/>
    <property type="match status" value="1"/>
</dbReference>
<sequence length="88" mass="10136">MEVPEAMQTRYVERRKQDLEVCRKNLALQKFSELEKVGHQLKGNGVTFGFDDISVIGKRMEVAAAEANVHEMEKALKDLSHWVKQHLN</sequence>
<dbReference type="InterPro" id="IPR036641">
    <property type="entry name" value="HPT_dom_sf"/>
</dbReference>
<dbReference type="InterPro" id="IPR008207">
    <property type="entry name" value="Sig_transdc_His_kin_Hpt_dom"/>
</dbReference>
<feature type="modified residue" description="Phosphohistidine" evidence="1">
    <location>
        <position position="39"/>
    </location>
</feature>
<accession>A0AAX4HQ94</accession>
<evidence type="ECO:0000313" key="4">
    <source>
        <dbReference type="Proteomes" id="UP001324634"/>
    </source>
</evidence>
<reference evidence="3 4" key="1">
    <citation type="submission" date="2023-11" db="EMBL/GenBank/DDBJ databases">
        <title>Peredibacter starrii A3.12.</title>
        <authorList>
            <person name="Mitchell R.J."/>
        </authorList>
    </citation>
    <scope>NUCLEOTIDE SEQUENCE [LARGE SCALE GENOMIC DNA]</scope>
    <source>
        <strain evidence="3 4">A3.12</strain>
    </source>
</reference>
<dbReference type="RefSeq" id="WP_321395931.1">
    <property type="nucleotide sequence ID" value="NZ_CP139487.1"/>
</dbReference>
<protein>
    <submittedName>
        <fullName evidence="3">Hpt domain-containing protein</fullName>
    </submittedName>
</protein>
<evidence type="ECO:0000313" key="3">
    <source>
        <dbReference type="EMBL" id="WPU65449.1"/>
    </source>
</evidence>
<dbReference type="Gene3D" id="1.20.120.160">
    <property type="entry name" value="HPT domain"/>
    <property type="match status" value="1"/>
</dbReference>
<dbReference type="GO" id="GO:0004672">
    <property type="term" value="F:protein kinase activity"/>
    <property type="evidence" value="ECO:0007669"/>
    <property type="project" value="UniProtKB-ARBA"/>
</dbReference>
<dbReference type="GO" id="GO:0000160">
    <property type="term" value="P:phosphorelay signal transduction system"/>
    <property type="evidence" value="ECO:0007669"/>
    <property type="project" value="InterPro"/>
</dbReference>
<evidence type="ECO:0000259" key="2">
    <source>
        <dbReference type="PROSITE" id="PS50894"/>
    </source>
</evidence>
<evidence type="ECO:0000256" key="1">
    <source>
        <dbReference type="PROSITE-ProRule" id="PRU00110"/>
    </source>
</evidence>
<dbReference type="AlphaFoldDB" id="A0AAX4HQ94"/>
<dbReference type="Pfam" id="PF01627">
    <property type="entry name" value="Hpt"/>
    <property type="match status" value="1"/>
</dbReference>
<gene>
    <name evidence="3" type="ORF">SOO65_01680</name>
</gene>
<proteinExistence type="predicted"/>
<organism evidence="3 4">
    <name type="scientific">Peredibacter starrii</name>
    <dbReference type="NCBI Taxonomy" id="28202"/>
    <lineage>
        <taxon>Bacteria</taxon>
        <taxon>Pseudomonadati</taxon>
        <taxon>Bdellovibrionota</taxon>
        <taxon>Bacteriovoracia</taxon>
        <taxon>Bacteriovoracales</taxon>
        <taxon>Bacteriovoracaceae</taxon>
        <taxon>Peredibacter</taxon>
    </lineage>
</organism>